<evidence type="ECO:0000256" key="2">
    <source>
        <dbReference type="SAM" id="SignalP"/>
    </source>
</evidence>
<comment type="caution">
    <text evidence="3">The sequence shown here is derived from an EMBL/GenBank/DDBJ whole genome shotgun (WGS) entry which is preliminary data.</text>
</comment>
<proteinExistence type="predicted"/>
<sequence length="69" mass="7216">MNPIVNPLLRTCVSVCLLGALLTLGACTFVHIEGDHNAVSDVGGHGGGIQLPDRAGQVTPHPHLFPPQR</sequence>
<dbReference type="EMBL" id="FCOF02000086">
    <property type="protein sequence ID" value="SAK96347.1"/>
    <property type="molecule type" value="Genomic_DNA"/>
</dbReference>
<evidence type="ECO:0000313" key="4">
    <source>
        <dbReference type="Proteomes" id="UP000054870"/>
    </source>
</evidence>
<dbReference type="RefSeq" id="WP_061128585.1">
    <property type="nucleotide sequence ID" value="NZ_FCOF02000086.1"/>
</dbReference>
<dbReference type="Proteomes" id="UP000054870">
    <property type="component" value="Unassembled WGS sequence"/>
</dbReference>
<evidence type="ECO:0008006" key="5">
    <source>
        <dbReference type="Google" id="ProtNLM"/>
    </source>
</evidence>
<organism evidence="3 4">
    <name type="scientific">Caballeronia catudaia</name>
    <dbReference type="NCBI Taxonomy" id="1777136"/>
    <lineage>
        <taxon>Bacteria</taxon>
        <taxon>Pseudomonadati</taxon>
        <taxon>Pseudomonadota</taxon>
        <taxon>Betaproteobacteria</taxon>
        <taxon>Burkholderiales</taxon>
        <taxon>Burkholderiaceae</taxon>
        <taxon>Caballeronia</taxon>
    </lineage>
</organism>
<accession>A0A158DRI8</accession>
<reference evidence="3" key="1">
    <citation type="submission" date="2016-01" db="EMBL/GenBank/DDBJ databases">
        <authorList>
            <person name="Peeters C."/>
        </authorList>
    </citation>
    <scope>NUCLEOTIDE SEQUENCE [LARGE SCALE GENOMIC DNA]</scope>
    <source>
        <strain evidence="3">LMG 29318</strain>
    </source>
</reference>
<name>A0A158DRI8_9BURK</name>
<keyword evidence="2" id="KW-0732">Signal</keyword>
<dbReference type="AlphaFoldDB" id="A0A158DRI8"/>
<feature type="region of interest" description="Disordered" evidence="1">
    <location>
        <begin position="43"/>
        <end position="69"/>
    </location>
</feature>
<dbReference type="OrthoDB" id="9115417at2"/>
<feature type="signal peptide" evidence="2">
    <location>
        <begin position="1"/>
        <end position="32"/>
    </location>
</feature>
<evidence type="ECO:0000313" key="3">
    <source>
        <dbReference type="EMBL" id="SAK96347.1"/>
    </source>
</evidence>
<feature type="chain" id="PRO_5007624433" description="Lipoprotein" evidence="2">
    <location>
        <begin position="33"/>
        <end position="69"/>
    </location>
</feature>
<keyword evidence="4" id="KW-1185">Reference proteome</keyword>
<gene>
    <name evidence="3" type="ORF">AWB75_07004</name>
</gene>
<evidence type="ECO:0000256" key="1">
    <source>
        <dbReference type="SAM" id="MobiDB-lite"/>
    </source>
</evidence>
<protein>
    <recommendedName>
        <fullName evidence="5">Lipoprotein</fullName>
    </recommendedName>
</protein>